<keyword evidence="2" id="KW-1185">Reference proteome</keyword>
<proteinExistence type="predicted"/>
<gene>
    <name evidence="1" type="ORF">MKY91_08480</name>
</gene>
<dbReference type="Proteomes" id="UP001418796">
    <property type="component" value="Unassembled WGS sequence"/>
</dbReference>
<dbReference type="RefSeq" id="WP_343130145.1">
    <property type="nucleotide sequence ID" value="NZ_JBCITK010000001.1"/>
</dbReference>
<sequence length="73" mass="7899">MSKKIDLLFEDQMGKQVTISIDHPIEPVDAQLVQSVMETILAEDVFLASGGKLTAIKGARLVQHEVTAIPLGI</sequence>
<evidence type="ECO:0000313" key="2">
    <source>
        <dbReference type="Proteomes" id="UP001418796"/>
    </source>
</evidence>
<reference evidence="1 2" key="1">
    <citation type="submission" date="2024-03" db="EMBL/GenBank/DDBJ databases">
        <title>Bacilli Hybrid Assemblies.</title>
        <authorList>
            <person name="Kovac J."/>
        </authorList>
    </citation>
    <scope>NUCLEOTIDE SEQUENCE [LARGE SCALE GENOMIC DNA]</scope>
    <source>
        <strain evidence="1 2">FSL R7-0666</strain>
    </source>
</reference>
<protein>
    <submittedName>
        <fullName evidence="1">DUF2922 domain-containing protein</fullName>
    </submittedName>
</protein>
<name>A0ABU9VGY4_9BACI</name>
<organism evidence="1 2">
    <name type="scientific">Alkalicoccobacillus gibsonii</name>
    <dbReference type="NCBI Taxonomy" id="79881"/>
    <lineage>
        <taxon>Bacteria</taxon>
        <taxon>Bacillati</taxon>
        <taxon>Bacillota</taxon>
        <taxon>Bacilli</taxon>
        <taxon>Bacillales</taxon>
        <taxon>Bacillaceae</taxon>
        <taxon>Alkalicoccobacillus</taxon>
    </lineage>
</organism>
<evidence type="ECO:0000313" key="1">
    <source>
        <dbReference type="EMBL" id="MEN0643177.1"/>
    </source>
</evidence>
<accession>A0ABU9VGY4</accession>
<dbReference type="Pfam" id="PF11148">
    <property type="entry name" value="DUF2922"/>
    <property type="match status" value="1"/>
</dbReference>
<dbReference type="InterPro" id="IPR021321">
    <property type="entry name" value="DUF2922"/>
</dbReference>
<dbReference type="EMBL" id="JBCITK010000001">
    <property type="protein sequence ID" value="MEN0643177.1"/>
    <property type="molecule type" value="Genomic_DNA"/>
</dbReference>
<comment type="caution">
    <text evidence="1">The sequence shown here is derived from an EMBL/GenBank/DDBJ whole genome shotgun (WGS) entry which is preliminary data.</text>
</comment>